<dbReference type="KEGG" id="mfo:Metfor_2032"/>
<reference evidence="1 2" key="2">
    <citation type="journal article" date="2014" name="Genome Announc.">
        <title>Complete Genome Sequence of Methanoregula formicica SMSPT, a Mesophilic Hydrogenotrophic Methanogen Isolated from a Methanogenic Upflow Anaerobic Sludge Blanket Reactor.</title>
        <authorList>
            <person name="Yamamoto K."/>
            <person name="Tamaki H."/>
            <person name="Cadillo-Quiroz H."/>
            <person name="Imachi H."/>
            <person name="Kyrpides N."/>
            <person name="Woyke T."/>
            <person name="Goodwin L."/>
            <person name="Zinder S.H."/>
            <person name="Kamagata Y."/>
            <person name="Liu W.T."/>
        </authorList>
    </citation>
    <scope>NUCLEOTIDE SEQUENCE [LARGE SCALE GENOMIC DNA]</scope>
    <source>
        <strain evidence="2">DSM 22288 / NBRC 105244 / SMSP</strain>
    </source>
</reference>
<keyword evidence="2" id="KW-1185">Reference proteome</keyword>
<sequence>MEPAGTCRPYEELVDIVDAILDECDDDVPCIAEKLDAVDEASRNELLVSDLLNAYQAFYWFFHTEPDILTKERMDLEPASSLKTGLLIEETDLLEMYFVVHESVPVIIIHDGDKAVATFTGKTAYEQGRDVMLRPEYQ</sequence>
<dbReference type="eggNOG" id="arCOG05311">
    <property type="taxonomic scope" value="Archaea"/>
</dbReference>
<protein>
    <submittedName>
        <fullName evidence="1">Uncharacterized protein</fullName>
    </submittedName>
</protein>
<accession>L0HG97</accession>
<dbReference type="InParanoid" id="L0HG97"/>
<dbReference type="OrthoDB" id="105689at2157"/>
<name>L0HG97_METFS</name>
<dbReference type="GeneID" id="14309425"/>
<dbReference type="STRING" id="593750.Metfor_2032"/>
<organism evidence="1 2">
    <name type="scientific">Methanoregula formicica (strain DSM 22288 / NBRC 105244 / SMSP)</name>
    <dbReference type="NCBI Taxonomy" id="593750"/>
    <lineage>
        <taxon>Archaea</taxon>
        <taxon>Methanobacteriati</taxon>
        <taxon>Methanobacteriota</taxon>
        <taxon>Stenosarchaea group</taxon>
        <taxon>Methanomicrobia</taxon>
        <taxon>Methanomicrobiales</taxon>
        <taxon>Methanoregulaceae</taxon>
        <taxon>Methanoregula</taxon>
    </lineage>
</organism>
<gene>
    <name evidence="1" type="ordered locus">Metfor_2032</name>
</gene>
<dbReference type="HOGENOM" id="CLU_1922810_0_0_2"/>
<dbReference type="EMBL" id="CP003167">
    <property type="protein sequence ID" value="AGB03045.1"/>
    <property type="molecule type" value="Genomic_DNA"/>
</dbReference>
<dbReference type="Proteomes" id="UP000010824">
    <property type="component" value="Chromosome"/>
</dbReference>
<dbReference type="RefSeq" id="WP_015286008.1">
    <property type="nucleotide sequence ID" value="NC_019943.1"/>
</dbReference>
<evidence type="ECO:0000313" key="2">
    <source>
        <dbReference type="Proteomes" id="UP000010824"/>
    </source>
</evidence>
<dbReference type="AlphaFoldDB" id="L0HG97"/>
<evidence type="ECO:0000313" key="1">
    <source>
        <dbReference type="EMBL" id="AGB03045.1"/>
    </source>
</evidence>
<proteinExistence type="predicted"/>
<reference evidence="2" key="1">
    <citation type="submission" date="2011-12" db="EMBL/GenBank/DDBJ databases">
        <title>Complete sequence of Methanoregula formicicum SMSP.</title>
        <authorList>
            <person name="Lucas S."/>
            <person name="Han J."/>
            <person name="Lapidus A."/>
            <person name="Cheng J.-F."/>
            <person name="Goodwin L."/>
            <person name="Pitluck S."/>
            <person name="Peters L."/>
            <person name="Ovchinnikova G."/>
            <person name="Teshima H."/>
            <person name="Detter J.C."/>
            <person name="Han C."/>
            <person name="Tapia R."/>
            <person name="Land M."/>
            <person name="Hauser L."/>
            <person name="Kyrpides N."/>
            <person name="Ivanova N."/>
            <person name="Pagani I."/>
            <person name="Imachi H."/>
            <person name="Tamaki H."/>
            <person name="Sekiguchi Y."/>
            <person name="Kamagata Y."/>
            <person name="Cadillo-Quiroz H."/>
            <person name="Zinder S."/>
            <person name="Liu W.-T."/>
            <person name="Woyke T."/>
        </authorList>
    </citation>
    <scope>NUCLEOTIDE SEQUENCE [LARGE SCALE GENOMIC DNA]</scope>
    <source>
        <strain evidence="2">DSM 22288 / NBRC 105244 / SMSP</strain>
    </source>
</reference>